<evidence type="ECO:0000256" key="1">
    <source>
        <dbReference type="ARBA" id="ARBA00004613"/>
    </source>
</evidence>
<gene>
    <name evidence="4" type="ORF">CH333_03865</name>
</gene>
<dbReference type="GO" id="GO:0005975">
    <property type="term" value="P:carbohydrate metabolic process"/>
    <property type="evidence" value="ECO:0007669"/>
    <property type="project" value="InterPro"/>
</dbReference>
<comment type="caution">
    <text evidence="4">The sequence shown here is derived from an EMBL/GenBank/DDBJ whole genome shotgun (WGS) entry which is preliminary data.</text>
</comment>
<evidence type="ECO:0000259" key="3">
    <source>
        <dbReference type="PROSITE" id="PS51677"/>
    </source>
</evidence>
<evidence type="ECO:0000256" key="2">
    <source>
        <dbReference type="ARBA" id="ARBA00022729"/>
    </source>
</evidence>
<keyword evidence="2" id="KW-0732">Signal</keyword>
<dbReference type="EMBL" id="NOZQ01000076">
    <property type="protein sequence ID" value="OYD16251.1"/>
    <property type="molecule type" value="Genomic_DNA"/>
</dbReference>
<accession>A0A235BVK0</accession>
<dbReference type="InterPro" id="IPR011330">
    <property type="entry name" value="Glyco_hydro/deAcase_b/a-brl"/>
</dbReference>
<dbReference type="Proteomes" id="UP000215215">
    <property type="component" value="Unassembled WGS sequence"/>
</dbReference>
<dbReference type="SUPFAM" id="SSF88713">
    <property type="entry name" value="Glycoside hydrolase/deacetylase"/>
    <property type="match status" value="1"/>
</dbReference>
<reference evidence="4 5" key="1">
    <citation type="submission" date="2017-07" db="EMBL/GenBank/DDBJ databases">
        <title>Recovery of genomes from metagenomes via a dereplication, aggregation, and scoring strategy.</title>
        <authorList>
            <person name="Sieber C.M."/>
            <person name="Probst A.J."/>
            <person name="Sharrar A."/>
            <person name="Thomas B.C."/>
            <person name="Hess M."/>
            <person name="Tringe S.G."/>
            <person name="Banfield J.F."/>
        </authorList>
    </citation>
    <scope>NUCLEOTIDE SEQUENCE [LARGE SCALE GENOMIC DNA]</scope>
    <source>
        <strain evidence="4">JGI_Cruoil_03_44_89</strain>
    </source>
</reference>
<dbReference type="InterPro" id="IPR002509">
    <property type="entry name" value="NODB_dom"/>
</dbReference>
<organism evidence="4 5">
    <name type="scientific">candidate division WOR-3 bacterium JGI_Cruoil_03_44_89</name>
    <dbReference type="NCBI Taxonomy" id="1973748"/>
    <lineage>
        <taxon>Bacteria</taxon>
        <taxon>Bacteria division WOR-3</taxon>
    </lineage>
</organism>
<sequence length="269" mass="31099">MCTSAEIDMLSNVPILLYHSIAPFELSGVWIPKMRFEKQIRWLFKNHFSCIKPQKLFVDDPPPRPVVITFDDGYDNFYENGLPVLLKYGFTATIFVVSHYVGKTNTWDAGVTRRTHMGWDKLREFPGLGFEIASHTDTHSDLTKLSRKEVRRELEFSKKTIEDKIGKPVEFLSYPFGRHSKFVRDCAKELGYTACFSSNPFSRDRWAIGRMGVYIIDTMKEYRVKVHPQNKSLYKLEGIKTNVINSVSIGTPVWKSLIEKTIGNDEVWS</sequence>
<evidence type="ECO:0000313" key="5">
    <source>
        <dbReference type="Proteomes" id="UP000215215"/>
    </source>
</evidence>
<proteinExistence type="predicted"/>
<dbReference type="PANTHER" id="PTHR34216:SF3">
    <property type="entry name" value="POLY-BETA-1,6-N-ACETYL-D-GLUCOSAMINE N-DEACETYLASE"/>
    <property type="match status" value="1"/>
</dbReference>
<dbReference type="GO" id="GO:0005576">
    <property type="term" value="C:extracellular region"/>
    <property type="evidence" value="ECO:0007669"/>
    <property type="project" value="UniProtKB-SubCell"/>
</dbReference>
<feature type="domain" description="NodB homology" evidence="3">
    <location>
        <begin position="64"/>
        <end position="269"/>
    </location>
</feature>
<dbReference type="GO" id="GO:0016810">
    <property type="term" value="F:hydrolase activity, acting on carbon-nitrogen (but not peptide) bonds"/>
    <property type="evidence" value="ECO:0007669"/>
    <property type="project" value="InterPro"/>
</dbReference>
<dbReference type="Gene3D" id="3.20.20.370">
    <property type="entry name" value="Glycoside hydrolase/deacetylase"/>
    <property type="match status" value="1"/>
</dbReference>
<protein>
    <recommendedName>
        <fullName evidence="3">NodB homology domain-containing protein</fullName>
    </recommendedName>
</protein>
<dbReference type="PROSITE" id="PS51677">
    <property type="entry name" value="NODB"/>
    <property type="match status" value="1"/>
</dbReference>
<dbReference type="PANTHER" id="PTHR34216">
    <property type="match status" value="1"/>
</dbReference>
<comment type="subcellular location">
    <subcellularLocation>
        <location evidence="1">Secreted</location>
    </subcellularLocation>
</comment>
<dbReference type="CDD" id="cd10918">
    <property type="entry name" value="CE4_NodB_like_5s_6s"/>
    <property type="match status" value="1"/>
</dbReference>
<dbReference type="AlphaFoldDB" id="A0A235BVK0"/>
<dbReference type="Pfam" id="PF01522">
    <property type="entry name" value="Polysacc_deac_1"/>
    <property type="match status" value="1"/>
</dbReference>
<evidence type="ECO:0000313" key="4">
    <source>
        <dbReference type="EMBL" id="OYD16251.1"/>
    </source>
</evidence>
<name>A0A235BVK0_UNCW3</name>
<dbReference type="InterPro" id="IPR051398">
    <property type="entry name" value="Polysacch_Deacetylase"/>
</dbReference>